<evidence type="ECO:0000256" key="2">
    <source>
        <dbReference type="ARBA" id="ARBA00022771"/>
    </source>
</evidence>
<keyword evidence="8" id="KW-1185">Reference proteome</keyword>
<feature type="coiled-coil region" evidence="4">
    <location>
        <begin position="73"/>
        <end position="100"/>
    </location>
</feature>
<dbReference type="Proteomes" id="UP000663829">
    <property type="component" value="Unassembled WGS sequence"/>
</dbReference>
<evidence type="ECO:0000259" key="5">
    <source>
        <dbReference type="Pfam" id="PF00097"/>
    </source>
</evidence>
<evidence type="ECO:0000256" key="4">
    <source>
        <dbReference type="SAM" id="Coils"/>
    </source>
</evidence>
<accession>A0A814CAW2</accession>
<name>A0A814CAW2_9BILA</name>
<dbReference type="GO" id="GO:0008270">
    <property type="term" value="F:zinc ion binding"/>
    <property type="evidence" value="ECO:0007669"/>
    <property type="project" value="UniProtKB-KW"/>
</dbReference>
<dbReference type="InterPro" id="IPR018957">
    <property type="entry name" value="Znf_C3HC4_RING-type"/>
</dbReference>
<dbReference type="Gene3D" id="3.30.40.10">
    <property type="entry name" value="Zinc/RING finger domain, C3HC4 (zinc finger)"/>
    <property type="match status" value="1"/>
</dbReference>
<gene>
    <name evidence="6" type="ORF">GPM918_LOCUS10537</name>
    <name evidence="7" type="ORF">SRO942_LOCUS10538</name>
</gene>
<reference evidence="6" key="1">
    <citation type="submission" date="2021-02" db="EMBL/GenBank/DDBJ databases">
        <authorList>
            <person name="Nowell W R."/>
        </authorList>
    </citation>
    <scope>NUCLEOTIDE SEQUENCE</scope>
</reference>
<protein>
    <recommendedName>
        <fullName evidence="5">Zinc finger C3HC4 RING-type domain-containing protein</fullName>
    </recommendedName>
</protein>
<keyword evidence="1" id="KW-0479">Metal-binding</keyword>
<dbReference type="AlphaFoldDB" id="A0A814CAW2"/>
<evidence type="ECO:0000313" key="7">
    <source>
        <dbReference type="EMBL" id="CAF3714678.1"/>
    </source>
</evidence>
<comment type="caution">
    <text evidence="6">The sequence shown here is derived from an EMBL/GenBank/DDBJ whole genome shotgun (WGS) entry which is preliminary data.</text>
</comment>
<organism evidence="6 8">
    <name type="scientific">Didymodactylos carnosus</name>
    <dbReference type="NCBI Taxonomy" id="1234261"/>
    <lineage>
        <taxon>Eukaryota</taxon>
        <taxon>Metazoa</taxon>
        <taxon>Spiralia</taxon>
        <taxon>Gnathifera</taxon>
        <taxon>Rotifera</taxon>
        <taxon>Eurotatoria</taxon>
        <taxon>Bdelloidea</taxon>
        <taxon>Philodinida</taxon>
        <taxon>Philodinidae</taxon>
        <taxon>Didymodactylos</taxon>
    </lineage>
</organism>
<evidence type="ECO:0000313" key="8">
    <source>
        <dbReference type="Proteomes" id="UP000663829"/>
    </source>
</evidence>
<dbReference type="OrthoDB" id="6105938at2759"/>
<feature type="domain" description="Zinc finger C3HC4 RING-type" evidence="5">
    <location>
        <begin position="9"/>
        <end position="28"/>
    </location>
</feature>
<evidence type="ECO:0000313" key="6">
    <source>
        <dbReference type="EMBL" id="CAF0937765.1"/>
    </source>
</evidence>
<keyword evidence="4" id="KW-0175">Coiled coil</keyword>
<sequence>MGSLGDIWVTPCMHRFCEKCIKEVLNKSIQEAEAQKAKAFADQVVDKIGDNSIRFILEELFRETLVSGLSDHLASENDMKSRFKRKKREIENKYEQILLKLQKENLSTENYQLQREEHMNLFRQQIQLLEDDQRQVQILFIQAYKEHLKTHVSNFSAIGTLVKVTLLKNNQLYMGKDNQYLTKQLRLEDKLEELLPCIEELVQLQQDKVNKYGDIILFTCISPLENQSSQSVLQKLTADDPLIDDHLTVSKNCRAILEHKILPGTLIIVHGDILLESEVPKQCIIETFLNYPNREHIVDYFECTQCLRNGQSLRC</sequence>
<dbReference type="Pfam" id="PF00097">
    <property type="entry name" value="zf-C3HC4"/>
    <property type="match status" value="1"/>
</dbReference>
<proteinExistence type="predicted"/>
<dbReference type="SUPFAM" id="SSF57850">
    <property type="entry name" value="RING/U-box"/>
    <property type="match status" value="1"/>
</dbReference>
<evidence type="ECO:0000256" key="1">
    <source>
        <dbReference type="ARBA" id="ARBA00022723"/>
    </source>
</evidence>
<dbReference type="Proteomes" id="UP000681722">
    <property type="component" value="Unassembled WGS sequence"/>
</dbReference>
<dbReference type="EMBL" id="CAJNOQ010002085">
    <property type="protein sequence ID" value="CAF0937765.1"/>
    <property type="molecule type" value="Genomic_DNA"/>
</dbReference>
<keyword evidence="3" id="KW-0862">Zinc</keyword>
<evidence type="ECO:0000256" key="3">
    <source>
        <dbReference type="ARBA" id="ARBA00022833"/>
    </source>
</evidence>
<dbReference type="EMBL" id="CAJOBC010002085">
    <property type="protein sequence ID" value="CAF3714678.1"/>
    <property type="molecule type" value="Genomic_DNA"/>
</dbReference>
<dbReference type="InterPro" id="IPR013083">
    <property type="entry name" value="Znf_RING/FYVE/PHD"/>
</dbReference>
<keyword evidence="2" id="KW-0863">Zinc-finger</keyword>